<keyword evidence="1" id="KW-0812">Transmembrane</keyword>
<evidence type="ECO:0000256" key="1">
    <source>
        <dbReference type="SAM" id="Phobius"/>
    </source>
</evidence>
<dbReference type="Proteomes" id="UP001500889">
    <property type="component" value="Chromosome E"/>
</dbReference>
<feature type="transmembrane region" description="Helical" evidence="1">
    <location>
        <begin position="156"/>
        <end position="177"/>
    </location>
</feature>
<protein>
    <submittedName>
        <fullName evidence="2">Uncharacterized protein</fullName>
    </submittedName>
</protein>
<evidence type="ECO:0000313" key="2">
    <source>
        <dbReference type="EMBL" id="BFG05811.1"/>
    </source>
</evidence>
<dbReference type="AlphaFoldDB" id="A0AAU9GDP1"/>
<proteinExistence type="predicted"/>
<evidence type="ECO:0000313" key="3">
    <source>
        <dbReference type="Proteomes" id="UP001500889"/>
    </source>
</evidence>
<organism evidence="2 3">
    <name type="scientific">Drosophila madeirensis</name>
    <name type="common">Fruit fly</name>
    <dbReference type="NCBI Taxonomy" id="30013"/>
    <lineage>
        <taxon>Eukaryota</taxon>
        <taxon>Metazoa</taxon>
        <taxon>Ecdysozoa</taxon>
        <taxon>Arthropoda</taxon>
        <taxon>Hexapoda</taxon>
        <taxon>Insecta</taxon>
        <taxon>Pterygota</taxon>
        <taxon>Neoptera</taxon>
        <taxon>Endopterygota</taxon>
        <taxon>Diptera</taxon>
        <taxon>Brachycera</taxon>
        <taxon>Muscomorpha</taxon>
        <taxon>Ephydroidea</taxon>
        <taxon>Drosophilidae</taxon>
        <taxon>Drosophila</taxon>
        <taxon>Sophophora</taxon>
    </lineage>
</organism>
<reference evidence="2 3" key="1">
    <citation type="submission" date="2024-02" db="EMBL/GenBank/DDBJ databases">
        <title>A chromosome-level genome assembly of Drosophila madeirensis, a fruit fly species endemic to Madeira island.</title>
        <authorList>
            <person name="Tomihara K."/>
            <person name="Llopart A."/>
            <person name="Yamamoto D."/>
        </authorList>
    </citation>
    <scope>NUCLEOTIDE SEQUENCE [LARGE SCALE GENOMIC DNA]</scope>
    <source>
        <strain evidence="2 3">RF1</strain>
    </source>
</reference>
<gene>
    <name evidence="2" type="ORF">DMAD_04458</name>
</gene>
<sequence>MKKDSRGVVTHYDKITHRCHRILSGMWNLICSGRYPTDVLIRYGGRLVAPGDPYAVFQSENEHVDFLAVFRSKSIVLCKSLRIKSMQTFECIDGDGATRLIEIGHSHLVCVEYAFRLVDELVEHCTNAKVDPNKFSALYYANIEIVLNKFKTSCGLALSSNILLVIASALVLIFVILHWR</sequence>
<accession>A0AAU9GDP1</accession>
<keyword evidence="1" id="KW-1133">Transmembrane helix</keyword>
<keyword evidence="3" id="KW-1185">Reference proteome</keyword>
<keyword evidence="1" id="KW-0472">Membrane</keyword>
<dbReference type="EMBL" id="AP029267">
    <property type="protein sequence ID" value="BFG05811.1"/>
    <property type="molecule type" value="Genomic_DNA"/>
</dbReference>
<name>A0AAU9GDP1_DROMD</name>